<name>A0ACB8A1K3_9AGAM</name>
<organism evidence="1 2">
    <name type="scientific">Hygrophoropsis aurantiaca</name>
    <dbReference type="NCBI Taxonomy" id="72124"/>
    <lineage>
        <taxon>Eukaryota</taxon>
        <taxon>Fungi</taxon>
        <taxon>Dikarya</taxon>
        <taxon>Basidiomycota</taxon>
        <taxon>Agaricomycotina</taxon>
        <taxon>Agaricomycetes</taxon>
        <taxon>Agaricomycetidae</taxon>
        <taxon>Boletales</taxon>
        <taxon>Coniophorineae</taxon>
        <taxon>Hygrophoropsidaceae</taxon>
        <taxon>Hygrophoropsis</taxon>
    </lineage>
</organism>
<evidence type="ECO:0000313" key="2">
    <source>
        <dbReference type="Proteomes" id="UP000790377"/>
    </source>
</evidence>
<accession>A0ACB8A1K3</accession>
<evidence type="ECO:0000313" key="1">
    <source>
        <dbReference type="EMBL" id="KAH7907047.1"/>
    </source>
</evidence>
<sequence>MVAPPKASTAMGTVEPRNAFESYIAPPNTEAKNAHFISNEELDKRFRSHGATESKLPAMREAYDDKVNSIMESYDGGKLIKKYGICYPSKKPEAGDFDFQDRAQFMLDYYDLTKQAPVNSPPGYELHLNAVAIPGMYSGMPPGPLHSWEWAFRVRPADIRPGEERFSVLEGSCWRLEVHGREVMRFLIPMRPMSAEYMRPAPFQPRALEA</sequence>
<proteinExistence type="predicted"/>
<dbReference type="EMBL" id="MU267944">
    <property type="protein sequence ID" value="KAH7907047.1"/>
    <property type="molecule type" value="Genomic_DNA"/>
</dbReference>
<reference evidence="1" key="1">
    <citation type="journal article" date="2021" name="New Phytol.">
        <title>Evolutionary innovations through gain and loss of genes in the ectomycorrhizal Boletales.</title>
        <authorList>
            <person name="Wu G."/>
            <person name="Miyauchi S."/>
            <person name="Morin E."/>
            <person name="Kuo A."/>
            <person name="Drula E."/>
            <person name="Varga T."/>
            <person name="Kohler A."/>
            <person name="Feng B."/>
            <person name="Cao Y."/>
            <person name="Lipzen A."/>
            <person name="Daum C."/>
            <person name="Hundley H."/>
            <person name="Pangilinan J."/>
            <person name="Johnson J."/>
            <person name="Barry K."/>
            <person name="LaButti K."/>
            <person name="Ng V."/>
            <person name="Ahrendt S."/>
            <person name="Min B."/>
            <person name="Choi I.G."/>
            <person name="Park H."/>
            <person name="Plett J.M."/>
            <person name="Magnuson J."/>
            <person name="Spatafora J.W."/>
            <person name="Nagy L.G."/>
            <person name="Henrissat B."/>
            <person name="Grigoriev I.V."/>
            <person name="Yang Z.L."/>
            <person name="Xu J."/>
            <person name="Martin F.M."/>
        </authorList>
    </citation>
    <scope>NUCLEOTIDE SEQUENCE</scope>
    <source>
        <strain evidence="1">ATCC 28755</strain>
    </source>
</reference>
<protein>
    <submittedName>
        <fullName evidence="1">Uncharacterized protein</fullName>
    </submittedName>
</protein>
<gene>
    <name evidence="1" type="ORF">BJ138DRAFT_1161052</name>
</gene>
<dbReference type="Proteomes" id="UP000790377">
    <property type="component" value="Unassembled WGS sequence"/>
</dbReference>
<keyword evidence="2" id="KW-1185">Reference proteome</keyword>
<comment type="caution">
    <text evidence="1">The sequence shown here is derived from an EMBL/GenBank/DDBJ whole genome shotgun (WGS) entry which is preliminary data.</text>
</comment>